<sequence>MGMKALQQRIALGSEADLTVPTSDQLYPLGYIATIEDSATKTVKKFIYVKANGALTAYVPLMITWSSTTAAEVTTTAVATMNNYRMIGIPQQAFTSGYYGFLQIYGDALSNCGATPTIGHTLKVTNGAATVLTDESGSAFGTSTVAIAKEAGTTAAAIFLIGSLAIVA</sequence>
<name>A0A6M3LJ72_9ZZZZ</name>
<proteinExistence type="predicted"/>
<gene>
    <name evidence="1" type="ORF">MM415B03833_0008</name>
</gene>
<dbReference type="AlphaFoldDB" id="A0A6M3LJ72"/>
<organism evidence="1">
    <name type="scientific">viral metagenome</name>
    <dbReference type="NCBI Taxonomy" id="1070528"/>
    <lineage>
        <taxon>unclassified sequences</taxon>
        <taxon>metagenomes</taxon>
        <taxon>organismal metagenomes</taxon>
    </lineage>
</organism>
<reference evidence="1" key="1">
    <citation type="submission" date="2020-03" db="EMBL/GenBank/DDBJ databases">
        <title>The deep terrestrial virosphere.</title>
        <authorList>
            <person name="Holmfeldt K."/>
            <person name="Nilsson E."/>
            <person name="Simone D."/>
            <person name="Lopez-Fernandez M."/>
            <person name="Wu X."/>
            <person name="de Brujin I."/>
            <person name="Lundin D."/>
            <person name="Andersson A."/>
            <person name="Bertilsson S."/>
            <person name="Dopson M."/>
        </authorList>
    </citation>
    <scope>NUCLEOTIDE SEQUENCE</scope>
    <source>
        <strain evidence="1">MM415B03833</strain>
    </source>
</reference>
<protein>
    <submittedName>
        <fullName evidence="1">Putative structural protein</fullName>
    </submittedName>
</protein>
<evidence type="ECO:0000313" key="1">
    <source>
        <dbReference type="EMBL" id="QJA94523.1"/>
    </source>
</evidence>
<accession>A0A6M3LJ72</accession>
<dbReference type="EMBL" id="MT143239">
    <property type="protein sequence ID" value="QJA94523.1"/>
    <property type="molecule type" value="Genomic_DNA"/>
</dbReference>